<sequence>MNPLEANDPWEWLWAIISWGLWLLCLAGALIILFAILVGIWRSVRGILPQASGIRRKTIQDDSLAVSETLYGGAFTGSATAFRAGVDWTLRSLERKPK</sequence>
<dbReference type="OrthoDB" id="37743at10239"/>
<dbReference type="Proteomes" id="UP000240949">
    <property type="component" value="Segment"/>
</dbReference>
<gene>
    <name evidence="2" type="primary">49</name>
    <name evidence="2" type="ORF">PBI_ILZAT_49</name>
</gene>
<feature type="transmembrane region" description="Helical" evidence="1">
    <location>
        <begin position="12"/>
        <end position="41"/>
    </location>
</feature>
<organism evidence="2 3">
    <name type="scientific">Microbacterium phage Ilzat</name>
    <dbReference type="NCBI Taxonomy" id="2079584"/>
    <lineage>
        <taxon>Viruses</taxon>
        <taxon>Duplodnaviria</taxon>
        <taxon>Heunggongvirae</taxon>
        <taxon>Uroviricota</taxon>
        <taxon>Caudoviricetes</taxon>
        <taxon>Ilzatvirus</taxon>
        <taxon>Ilzatvirus ilzat</taxon>
    </lineage>
</organism>
<evidence type="ECO:0000313" key="2">
    <source>
        <dbReference type="EMBL" id="AUX83513.1"/>
    </source>
</evidence>
<dbReference type="RefSeq" id="YP_009623213.1">
    <property type="nucleotide sequence ID" value="NC_042111.1"/>
</dbReference>
<accession>A0A2L0HP74</accession>
<evidence type="ECO:0000313" key="3">
    <source>
        <dbReference type="Proteomes" id="UP000240949"/>
    </source>
</evidence>
<dbReference type="KEGG" id="vg:40099997"/>
<keyword evidence="3" id="KW-1185">Reference proteome</keyword>
<keyword evidence="1" id="KW-0472">Membrane</keyword>
<dbReference type="GeneID" id="40099997"/>
<keyword evidence="1" id="KW-0812">Transmembrane</keyword>
<keyword evidence="1" id="KW-1133">Transmembrane helix</keyword>
<protein>
    <submittedName>
        <fullName evidence="2">Uncharacterized protein</fullName>
    </submittedName>
</protein>
<reference evidence="2 3" key="1">
    <citation type="submission" date="2018-01" db="EMBL/GenBank/DDBJ databases">
        <authorList>
            <person name="Ali I."/>
            <person name="Sivanathan V."/>
            <person name="Garlena R.A."/>
            <person name="Russell D.A."/>
            <person name="Aull H.G."/>
            <person name="Betsko A.J."/>
            <person name="Kukan E.N."/>
            <person name="Zack K.M."/>
            <person name="Pope W.H."/>
            <person name="Jacobs-Sera D."/>
            <person name="Hatfull G.F."/>
        </authorList>
    </citation>
    <scope>NUCLEOTIDE SEQUENCE [LARGE SCALE GENOMIC DNA]</scope>
</reference>
<evidence type="ECO:0000256" key="1">
    <source>
        <dbReference type="SAM" id="Phobius"/>
    </source>
</evidence>
<name>A0A2L0HP74_9CAUD</name>
<dbReference type="EMBL" id="MG839029">
    <property type="protein sequence ID" value="AUX83513.1"/>
    <property type="molecule type" value="Genomic_DNA"/>
</dbReference>
<proteinExistence type="predicted"/>